<evidence type="ECO:0000313" key="1">
    <source>
        <dbReference type="EMBL" id="MCR8635427.1"/>
    </source>
</evidence>
<dbReference type="Proteomes" id="UP001300012">
    <property type="component" value="Unassembled WGS sequence"/>
</dbReference>
<organism evidence="1 2">
    <name type="scientific">Paenibacillus radicis</name>
    <name type="common">ex Xue et al. 2023</name>
    <dbReference type="NCBI Taxonomy" id="2972489"/>
    <lineage>
        <taxon>Bacteria</taxon>
        <taxon>Bacillati</taxon>
        <taxon>Bacillota</taxon>
        <taxon>Bacilli</taxon>
        <taxon>Bacillales</taxon>
        <taxon>Paenibacillaceae</taxon>
        <taxon>Paenibacillus</taxon>
    </lineage>
</organism>
<sequence>MNITEHCSWASAYRIFFSEKTEGTQFAQKNLDQDAELLIFLDEFANALQSPALQVTGSLFIKRYSSLIVGVMHGFIRNREAIDLTPERVTLVWKDTTLQFVIDPVEFPSFLNGLTEEEQRERYFDHVFADQAGTMLRRVAELTRIDIDTLWGNLSYSLAYWIQEWLKSDSLTEAECKRINNDYSELVGNFRQERFPNLPKNPVISNFRIVDNPLDTHKPISVRSKCCLYYCLPSSSKKYCYTCPRITDEKRIEYYGEIHESRSTS</sequence>
<protein>
    <recommendedName>
        <fullName evidence="3">Ferric siderophore reductase C-terminal domain-containing protein</fullName>
    </recommendedName>
</protein>
<keyword evidence="2" id="KW-1185">Reference proteome</keyword>
<evidence type="ECO:0008006" key="3">
    <source>
        <dbReference type="Google" id="ProtNLM"/>
    </source>
</evidence>
<reference evidence="1 2" key="1">
    <citation type="submission" date="2022-08" db="EMBL/GenBank/DDBJ databases">
        <title>Paenibacillus endoradicis sp. nov., Paenibacillus radicibacter sp. nov and Paenibacillus pararadicis sp. nov., three cold-adapted plant growth-promoting bacteria isolated from root of Larix gmelinii in Great Khingan.</title>
        <authorList>
            <person name="Xue H."/>
        </authorList>
    </citation>
    <scope>NUCLEOTIDE SEQUENCE [LARGE SCALE GENOMIC DNA]</scope>
    <source>
        <strain evidence="1 2">N5-1-1-5</strain>
    </source>
</reference>
<proteinExistence type="predicted"/>
<comment type="caution">
    <text evidence="1">The sequence shown here is derived from an EMBL/GenBank/DDBJ whole genome shotgun (WGS) entry which is preliminary data.</text>
</comment>
<dbReference type="RefSeq" id="WP_258216972.1">
    <property type="nucleotide sequence ID" value="NZ_JANQBD010000027.1"/>
</dbReference>
<name>A0ABT1YQW5_9BACL</name>
<evidence type="ECO:0000313" key="2">
    <source>
        <dbReference type="Proteomes" id="UP001300012"/>
    </source>
</evidence>
<dbReference type="EMBL" id="JANQBD010000027">
    <property type="protein sequence ID" value="MCR8635427.1"/>
    <property type="molecule type" value="Genomic_DNA"/>
</dbReference>
<gene>
    <name evidence="1" type="ORF">NV381_29910</name>
</gene>
<accession>A0ABT1YQW5</accession>